<dbReference type="SUPFAM" id="SSF51735">
    <property type="entry name" value="NAD(P)-binding Rossmann-fold domains"/>
    <property type="match status" value="1"/>
</dbReference>
<evidence type="ECO:0000256" key="1">
    <source>
        <dbReference type="ARBA" id="ARBA00023002"/>
    </source>
</evidence>
<proteinExistence type="predicted"/>
<evidence type="ECO:0000313" key="5">
    <source>
        <dbReference type="Proteomes" id="UP000321571"/>
    </source>
</evidence>
<dbReference type="EMBL" id="VDUX01000008">
    <property type="protein sequence ID" value="TXL57361.1"/>
    <property type="molecule type" value="Genomic_DNA"/>
</dbReference>
<dbReference type="PANTHER" id="PTHR10996:SF178">
    <property type="entry name" value="2-HYDROXYACID DEHYDROGENASE YGL185C-RELATED"/>
    <property type="match status" value="1"/>
</dbReference>
<gene>
    <name evidence="4" type="ORF">FHP06_15095</name>
</gene>
<dbReference type="RefSeq" id="WP_147687629.1">
    <property type="nucleotide sequence ID" value="NZ_VDUX01000008.1"/>
</dbReference>
<dbReference type="InterPro" id="IPR036291">
    <property type="entry name" value="NAD(P)-bd_dom_sf"/>
</dbReference>
<dbReference type="Pfam" id="PF02826">
    <property type="entry name" value="2-Hacid_dh_C"/>
    <property type="match status" value="1"/>
</dbReference>
<evidence type="ECO:0000256" key="2">
    <source>
        <dbReference type="ARBA" id="ARBA00023027"/>
    </source>
</evidence>
<accession>A0A5C8NEC4</accession>
<dbReference type="GO" id="GO:0005829">
    <property type="term" value="C:cytosol"/>
    <property type="evidence" value="ECO:0007669"/>
    <property type="project" value="TreeGrafter"/>
</dbReference>
<name>A0A5C8NEC4_9ACTN</name>
<feature type="domain" description="D-isomer specific 2-hydroxyacid dehydrogenase NAD-binding" evidence="3">
    <location>
        <begin position="94"/>
        <end position="261"/>
    </location>
</feature>
<dbReference type="Gene3D" id="3.40.50.720">
    <property type="entry name" value="NAD(P)-binding Rossmann-like Domain"/>
    <property type="match status" value="2"/>
</dbReference>
<evidence type="ECO:0000313" key="4">
    <source>
        <dbReference type="EMBL" id="TXL57361.1"/>
    </source>
</evidence>
<comment type="caution">
    <text evidence="4">The sequence shown here is derived from an EMBL/GenBank/DDBJ whole genome shotgun (WGS) entry which is preliminary data.</text>
</comment>
<sequence>MRISVPNQHMQERLADLDVIVWDWDAPPPDGPPLDLAVRPYVLSGGFEHLDAERVRVVQTQSLGYDDAIGNVPEGIVWCNAVGVHEGPTAEIAMALVLASQRGVDENARAMPDGRWERHWHPGLLGARVLLLGYGGIGTELESRLSGFGVEIVRVARTAREGIHGTDELPDLLPDADVVVVAVPYGPATHHLVDDVFLSAMRDGALLVNVARGKVADTEAIVRHTASGHVRFAADVLDPEPLPADHPLWTTPGVLITPHVGGAVTTMHDRVEAMVREQVRRLQVGEPLMNVVDVSG</sequence>
<reference evidence="4 5" key="1">
    <citation type="submission" date="2019-06" db="EMBL/GenBank/DDBJ databases">
        <title>Aeromicrobium sp. nov., isolated from a maize field.</title>
        <authorList>
            <person name="Lin S.-Y."/>
            <person name="Tsai C.-F."/>
            <person name="Young C.-C."/>
        </authorList>
    </citation>
    <scope>NUCLEOTIDE SEQUENCE [LARGE SCALE GENOMIC DNA]</scope>
    <source>
        <strain evidence="4 5">CC-CFT486</strain>
    </source>
</reference>
<organism evidence="4 5">
    <name type="scientific">Aeromicrobium terrae</name>
    <dbReference type="NCBI Taxonomy" id="2498846"/>
    <lineage>
        <taxon>Bacteria</taxon>
        <taxon>Bacillati</taxon>
        <taxon>Actinomycetota</taxon>
        <taxon>Actinomycetes</taxon>
        <taxon>Propionibacteriales</taxon>
        <taxon>Nocardioidaceae</taxon>
        <taxon>Aeromicrobium</taxon>
    </lineage>
</organism>
<keyword evidence="5" id="KW-1185">Reference proteome</keyword>
<keyword evidence="1" id="KW-0560">Oxidoreductase</keyword>
<dbReference type="GO" id="GO:0051287">
    <property type="term" value="F:NAD binding"/>
    <property type="evidence" value="ECO:0007669"/>
    <property type="project" value="InterPro"/>
</dbReference>
<dbReference type="AlphaFoldDB" id="A0A5C8NEC4"/>
<dbReference type="OrthoDB" id="4324715at2"/>
<evidence type="ECO:0000259" key="3">
    <source>
        <dbReference type="Pfam" id="PF02826"/>
    </source>
</evidence>
<dbReference type="GO" id="GO:0016618">
    <property type="term" value="F:hydroxypyruvate reductase [NAD(P)H] activity"/>
    <property type="evidence" value="ECO:0007669"/>
    <property type="project" value="TreeGrafter"/>
</dbReference>
<dbReference type="GO" id="GO:0030267">
    <property type="term" value="F:glyoxylate reductase (NADPH) activity"/>
    <property type="evidence" value="ECO:0007669"/>
    <property type="project" value="TreeGrafter"/>
</dbReference>
<protein>
    <submittedName>
        <fullName evidence="4">Hydroxyacid dehydrogenase</fullName>
    </submittedName>
</protein>
<dbReference type="PANTHER" id="PTHR10996">
    <property type="entry name" value="2-HYDROXYACID DEHYDROGENASE-RELATED"/>
    <property type="match status" value="1"/>
</dbReference>
<dbReference type="InterPro" id="IPR050223">
    <property type="entry name" value="D-isomer_2-hydroxyacid_DH"/>
</dbReference>
<keyword evidence="2" id="KW-0520">NAD</keyword>
<dbReference type="InterPro" id="IPR006140">
    <property type="entry name" value="D-isomer_DH_NAD-bd"/>
</dbReference>
<dbReference type="Proteomes" id="UP000321571">
    <property type="component" value="Unassembled WGS sequence"/>
</dbReference>